<feature type="transmembrane region" description="Helical" evidence="7">
    <location>
        <begin position="42"/>
        <end position="62"/>
    </location>
</feature>
<dbReference type="RefSeq" id="WP_268061556.1">
    <property type="nucleotide sequence ID" value="NZ_JAPQFJ010000010.1"/>
</dbReference>
<dbReference type="Proteomes" id="UP001144612">
    <property type="component" value="Unassembled WGS sequence"/>
</dbReference>
<gene>
    <name evidence="9" type="ORF">OW729_11010</name>
</gene>
<keyword evidence="10" id="KW-1185">Reference proteome</keyword>
<dbReference type="Gene3D" id="1.25.40.10">
    <property type="entry name" value="Tetratricopeptide repeat domain"/>
    <property type="match status" value="1"/>
</dbReference>
<evidence type="ECO:0000313" key="10">
    <source>
        <dbReference type="Proteomes" id="UP001144612"/>
    </source>
</evidence>
<sequence>MNNESQNNRVKNLLKKLITIILFTGMGSIIGVIIGMLSEGDIFMIIACFILFGLAFTLQLILHEVGHLICGIWSGYEFVSFRVGTLTFIKENNKIVLKKFKVMGTGGQCLMMPPKGNGDDCPYILYNLGGILMNFLVSCLCMILYMLFPMPKLVESFLILTSISGIYDLIMNGIPMKVGGIANDGYNMFSMKNDSLSRYSFYIQLRVNGLLHQGVRMKDMPISWYKLPSEADLNNSLISSVKCLEASYYHDRKEFDKAKECYENLLNDAPNLIKLFKNEINCELIFYEIIGECRKEIIDQLYTKELKKYIKLTDCYITRKRLMYAYALIIEKDTIKADKLLNEIEVVKKTYPVKGEVESELEIIDYIKQKYLYDGKELLCK</sequence>
<comment type="similarity">
    <text evidence="3">Belongs to the peptidase M50B family.</text>
</comment>
<protein>
    <recommendedName>
        <fullName evidence="8">Peptidase M50 domain-containing protein</fullName>
    </recommendedName>
</protein>
<keyword evidence="6 7" id="KW-0472">Membrane</keyword>
<evidence type="ECO:0000256" key="5">
    <source>
        <dbReference type="ARBA" id="ARBA00022989"/>
    </source>
</evidence>
<evidence type="ECO:0000259" key="8">
    <source>
        <dbReference type="Pfam" id="PF02163"/>
    </source>
</evidence>
<feature type="domain" description="Peptidase M50" evidence="8">
    <location>
        <begin position="53"/>
        <end position="210"/>
    </location>
</feature>
<comment type="caution">
    <text evidence="9">The sequence shown here is derived from an EMBL/GenBank/DDBJ whole genome shotgun (WGS) entry which is preliminary data.</text>
</comment>
<evidence type="ECO:0000256" key="4">
    <source>
        <dbReference type="ARBA" id="ARBA00022692"/>
    </source>
</evidence>
<organism evidence="9 10">
    <name type="scientific">Clostridium brassicae</name>
    <dbReference type="NCBI Taxonomy" id="2999072"/>
    <lineage>
        <taxon>Bacteria</taxon>
        <taxon>Bacillati</taxon>
        <taxon>Bacillota</taxon>
        <taxon>Clostridia</taxon>
        <taxon>Eubacteriales</taxon>
        <taxon>Clostridiaceae</taxon>
        <taxon>Clostridium</taxon>
    </lineage>
</organism>
<keyword evidence="4 7" id="KW-0812">Transmembrane</keyword>
<accession>A0ABT4DDP8</accession>
<evidence type="ECO:0000313" key="9">
    <source>
        <dbReference type="EMBL" id="MCY6959134.1"/>
    </source>
</evidence>
<comment type="subcellular location">
    <subcellularLocation>
        <location evidence="2">Membrane</location>
        <topology evidence="2">Multi-pass membrane protein</topology>
    </subcellularLocation>
</comment>
<evidence type="ECO:0000256" key="2">
    <source>
        <dbReference type="ARBA" id="ARBA00004141"/>
    </source>
</evidence>
<dbReference type="Pfam" id="PF02163">
    <property type="entry name" value="Peptidase_M50"/>
    <property type="match status" value="1"/>
</dbReference>
<keyword evidence="5 7" id="KW-1133">Transmembrane helix</keyword>
<name>A0ABT4DDP8_9CLOT</name>
<dbReference type="InterPro" id="IPR011990">
    <property type="entry name" value="TPR-like_helical_dom_sf"/>
</dbReference>
<evidence type="ECO:0000256" key="6">
    <source>
        <dbReference type="ARBA" id="ARBA00023136"/>
    </source>
</evidence>
<dbReference type="EMBL" id="JAPQFJ010000010">
    <property type="protein sequence ID" value="MCY6959134.1"/>
    <property type="molecule type" value="Genomic_DNA"/>
</dbReference>
<comment type="cofactor">
    <cofactor evidence="1">
        <name>Zn(2+)</name>
        <dbReference type="ChEBI" id="CHEBI:29105"/>
    </cofactor>
</comment>
<evidence type="ECO:0000256" key="3">
    <source>
        <dbReference type="ARBA" id="ARBA00007931"/>
    </source>
</evidence>
<dbReference type="InterPro" id="IPR008915">
    <property type="entry name" value="Peptidase_M50"/>
</dbReference>
<reference evidence="9" key="1">
    <citation type="submission" date="2022-12" db="EMBL/GenBank/DDBJ databases">
        <title>Clostridium sp. nov., isolated from industrial wastewater.</title>
        <authorList>
            <person name="Jiayan W."/>
        </authorList>
    </citation>
    <scope>NUCLEOTIDE SEQUENCE</scope>
    <source>
        <strain evidence="9">ZC22-4</strain>
    </source>
</reference>
<proteinExistence type="inferred from homology"/>
<evidence type="ECO:0000256" key="7">
    <source>
        <dbReference type="SAM" id="Phobius"/>
    </source>
</evidence>
<feature type="transmembrane region" description="Helical" evidence="7">
    <location>
        <begin position="17"/>
        <end position="36"/>
    </location>
</feature>
<evidence type="ECO:0000256" key="1">
    <source>
        <dbReference type="ARBA" id="ARBA00001947"/>
    </source>
</evidence>
<feature type="transmembrane region" description="Helical" evidence="7">
    <location>
        <begin position="124"/>
        <end position="147"/>
    </location>
</feature>